<dbReference type="SMART" id="SM00937">
    <property type="entry name" value="PCRF"/>
    <property type="match status" value="1"/>
</dbReference>
<dbReference type="PANTHER" id="PTHR46050:SF4">
    <property type="entry name" value="OS05G0587300 PROTEIN"/>
    <property type="match status" value="1"/>
</dbReference>
<evidence type="ECO:0000256" key="2">
    <source>
        <dbReference type="PROSITE-ProRule" id="PRU00339"/>
    </source>
</evidence>
<dbReference type="InterPro" id="IPR000352">
    <property type="entry name" value="Pep_chain_release_fac_I"/>
</dbReference>
<dbReference type="Pfam" id="PF00085">
    <property type="entry name" value="Thioredoxin"/>
    <property type="match status" value="1"/>
</dbReference>
<dbReference type="InterPro" id="IPR005139">
    <property type="entry name" value="PCRF"/>
</dbReference>
<dbReference type="Gene3D" id="3.30.70.1660">
    <property type="match status" value="1"/>
</dbReference>
<feature type="region of interest" description="Disordered" evidence="3">
    <location>
        <begin position="129"/>
        <end position="202"/>
    </location>
</feature>
<dbReference type="SUPFAM" id="SSF48452">
    <property type="entry name" value="TPR-like"/>
    <property type="match status" value="2"/>
</dbReference>
<dbReference type="ExpressionAtlas" id="A0A1D6FLB1">
    <property type="expression patterns" value="baseline and differential"/>
</dbReference>
<evidence type="ECO:0000259" key="4">
    <source>
        <dbReference type="PROSITE" id="PS00745"/>
    </source>
</evidence>
<feature type="compositionally biased region" description="Low complexity" evidence="3">
    <location>
        <begin position="97"/>
        <end position="107"/>
    </location>
</feature>
<feature type="compositionally biased region" description="Basic and acidic residues" evidence="3">
    <location>
        <begin position="15"/>
        <end position="25"/>
    </location>
</feature>
<dbReference type="InterPro" id="IPR019734">
    <property type="entry name" value="TPR_rpt"/>
</dbReference>
<protein>
    <submittedName>
        <fullName evidence="5">TPR repeat-containing thioredoxin TTL1</fullName>
    </submittedName>
</protein>
<feature type="region of interest" description="Disordered" evidence="3">
    <location>
        <begin position="1"/>
        <end position="111"/>
    </location>
</feature>
<dbReference type="Pfam" id="PF00515">
    <property type="entry name" value="TPR_1"/>
    <property type="match status" value="1"/>
</dbReference>
<reference evidence="5" key="1">
    <citation type="submission" date="2015-12" db="EMBL/GenBank/DDBJ databases">
        <title>Update maize B73 reference genome by single molecule sequencing technologies.</title>
        <authorList>
            <consortium name="Maize Genome Sequencing Project"/>
            <person name="Ware D."/>
        </authorList>
    </citation>
    <scope>NUCLEOTIDE SEQUENCE</scope>
    <source>
        <tissue evidence="5">Seedling</tissue>
    </source>
</reference>
<dbReference type="eggNOG" id="KOG2726">
    <property type="taxonomic scope" value="Eukaryota"/>
</dbReference>
<dbReference type="PaxDb" id="4577-GRMZM5G864412_P01"/>
<dbReference type="SUPFAM" id="SSF52833">
    <property type="entry name" value="Thioredoxin-like"/>
    <property type="match status" value="1"/>
</dbReference>
<feature type="compositionally biased region" description="Low complexity" evidence="3">
    <location>
        <begin position="129"/>
        <end position="139"/>
    </location>
</feature>
<dbReference type="PROSITE" id="PS00745">
    <property type="entry name" value="RF_PROK_I"/>
    <property type="match status" value="1"/>
</dbReference>
<feature type="repeat" description="TPR" evidence="2">
    <location>
        <begin position="201"/>
        <end position="234"/>
    </location>
</feature>
<feature type="repeat" description="TPR" evidence="2">
    <location>
        <begin position="475"/>
        <end position="508"/>
    </location>
</feature>
<dbReference type="SMART" id="SM00028">
    <property type="entry name" value="TPR"/>
    <property type="match status" value="6"/>
</dbReference>
<sequence>MAEADLTLHDAGGGARDKPDRKADVFADLGSPVSPLRLRPAATPSTSSSSSGSAKSPAPGNAAAGRGGRGNHSGELAQESTNPPGHRRAGSGPLIFSGASSSTTASSPLTNALPTGNICRVAGAAAAAAATQPPRARPAVLGSGTGHYGHGSIMRRGGGATPARTSGDAAPLLHGHGSNSSRSRSPASCPAPAPPATSGGLQEITRAGNEWYKKGRHADALRHYDRAVALCPDSAACRGNRAAALIGLGRLAEAFRECEEAVRLDPASGRAHGRLAGLCLRLGMVEKAKTHFTLAGSANQSDPAEWQKLHEVEIHQGRCMDARKIGDWKSALREADAAIAVGADSSRLLLALRSEALLWLHKLEEADLTITSLLKLDDASLPSTPTRVSGMSADSYVHIVQAKVNVTFGRFDSAVALAEKAKLIDGVSSEVEVILNNVRLVALARARGNDLFKAGKFAEASLAYGEGLKYEPSNPVLYCNRAACWSKLGRWAKAVEDCSEALRVQPNYTKALLRRAASYAKLERWADCVRDYEVLRKDLPGDTEVAESLFHAQVALKTARGEVVSNMKFGGVVEEIISLEQLQDVIRSPGVSVLYFMATMNKQCAQITPSVDSLCSECPALNFLKVNVDERPLVASAENVRVVPSFKIYKDGTRVKEMVCPSLQVLRYSIGFSEVCVVMPPPCFAIAIKRSRGLRAAIIQQKRRAIVALNLLSDSFHDLNAFLLITSHFLLAVYVHLFDLWLLGALPEYNVKLFLQIGTAEWSGSQMSIPVLFPCLKLMVFILLVVTKVKTGWRCLVVEQIAGFEFLFQMSSSRPPRRGGDRRDSGKGVPCGLCSYLADWADMLLRMYVRWGEKQRYKTRVVEKSPGEQAGIKSATVELEGRYAYGYLSGEKGTHRIVRQSPFNAKGLRQTSFAGVEVMPLLPEESMAVDIPEEDLEISFTRAGGKGGQNVNKVETAVRMVHIPTGIAVRCSEERSQLANKIKALSRLKAKLLVIALEQRASEIKQIRGDIVKAEWGQQIRNYVFHPYKLVKDVRTGCETSDITGVMDGELDPFIRAYLKYKLTAAATS</sequence>
<dbReference type="InterPro" id="IPR045853">
    <property type="entry name" value="Pep_chain_release_fac_I_sf"/>
</dbReference>
<dbReference type="Gene3D" id="3.30.160.20">
    <property type="match status" value="1"/>
</dbReference>
<gene>
    <name evidence="5" type="ORF">ZEAMMB73_Zm00001d009724</name>
</gene>
<dbReference type="GO" id="GO:0005737">
    <property type="term" value="C:cytoplasm"/>
    <property type="evidence" value="ECO:0007669"/>
    <property type="project" value="UniProtKB-ARBA"/>
</dbReference>
<dbReference type="InterPro" id="IPR036249">
    <property type="entry name" value="Thioredoxin-like_sf"/>
</dbReference>
<organism evidence="5">
    <name type="scientific">Zea mays</name>
    <name type="common">Maize</name>
    <dbReference type="NCBI Taxonomy" id="4577"/>
    <lineage>
        <taxon>Eukaryota</taxon>
        <taxon>Viridiplantae</taxon>
        <taxon>Streptophyta</taxon>
        <taxon>Embryophyta</taxon>
        <taxon>Tracheophyta</taxon>
        <taxon>Spermatophyta</taxon>
        <taxon>Magnoliopsida</taxon>
        <taxon>Liliopsida</taxon>
        <taxon>Poales</taxon>
        <taxon>Poaceae</taxon>
        <taxon>PACMAD clade</taxon>
        <taxon>Panicoideae</taxon>
        <taxon>Andropogonodae</taxon>
        <taxon>Andropogoneae</taxon>
        <taxon>Tripsacinae</taxon>
        <taxon>Zea</taxon>
    </lineage>
</organism>
<dbReference type="PROSITE" id="PS50005">
    <property type="entry name" value="TPR"/>
    <property type="match status" value="2"/>
</dbReference>
<keyword evidence="2" id="KW-0802">TPR repeat</keyword>
<evidence type="ECO:0000313" key="5">
    <source>
        <dbReference type="EMBL" id="AQK92488.1"/>
    </source>
</evidence>
<dbReference type="Pfam" id="PF03462">
    <property type="entry name" value="PCRF"/>
    <property type="match status" value="1"/>
</dbReference>
<dbReference type="EMBL" id="CM000784">
    <property type="protein sequence ID" value="AQK92488.1"/>
    <property type="molecule type" value="Genomic_DNA"/>
</dbReference>
<proteinExistence type="inferred from homology"/>
<dbReference type="InParanoid" id="A0A1D6FLB1"/>
<dbReference type="Gene3D" id="1.25.40.10">
    <property type="entry name" value="Tetratricopeptide repeat domain"/>
    <property type="match status" value="1"/>
</dbReference>
<dbReference type="PANTHER" id="PTHR46050">
    <property type="entry name" value="TPR REPEAT-CONTAINING THIOREDOXIN"/>
    <property type="match status" value="1"/>
</dbReference>
<comment type="similarity">
    <text evidence="1">Belongs to the prokaryotic/mitochondrial release factor family.</text>
</comment>
<dbReference type="Pfam" id="PF00472">
    <property type="entry name" value="RF-1"/>
    <property type="match status" value="1"/>
</dbReference>
<name>A0A1D6FLB1_MAIZE</name>
<evidence type="ECO:0000256" key="1">
    <source>
        <dbReference type="ARBA" id="ARBA00010835"/>
    </source>
</evidence>
<dbReference type="GO" id="GO:0003747">
    <property type="term" value="F:translation release factor activity"/>
    <property type="evidence" value="ECO:0007669"/>
    <property type="project" value="InterPro"/>
</dbReference>
<evidence type="ECO:0000256" key="3">
    <source>
        <dbReference type="SAM" id="MobiDB-lite"/>
    </source>
</evidence>
<dbReference type="InterPro" id="IPR044534">
    <property type="entry name" value="TTL1-4"/>
</dbReference>
<dbReference type="AlphaFoldDB" id="A0A1D6FLB1"/>
<accession>A0A1D6FLB1</accession>
<feature type="compositionally biased region" description="Low complexity" evidence="3">
    <location>
        <begin position="40"/>
        <end position="64"/>
    </location>
</feature>
<dbReference type="InterPro" id="IPR011990">
    <property type="entry name" value="TPR-like_helical_dom_sf"/>
</dbReference>
<dbReference type="SUPFAM" id="SSF75620">
    <property type="entry name" value="Release factor"/>
    <property type="match status" value="1"/>
</dbReference>
<dbReference type="SMR" id="A0A1D6FLB1"/>
<dbReference type="Pfam" id="PF14559">
    <property type="entry name" value="TPR_19"/>
    <property type="match status" value="1"/>
</dbReference>
<feature type="domain" description="Prokaryotic-type class I peptide chain release factors" evidence="4">
    <location>
        <begin position="942"/>
        <end position="958"/>
    </location>
</feature>
<dbReference type="GO" id="GO:0006950">
    <property type="term" value="P:response to stress"/>
    <property type="evidence" value="ECO:0007669"/>
    <property type="project" value="UniProtKB-ARBA"/>
</dbReference>
<dbReference type="STRING" id="4577.A0A1D6FLB1"/>
<dbReference type="InterPro" id="IPR013766">
    <property type="entry name" value="Thioredoxin_domain"/>
</dbReference>
<dbReference type="Gene3D" id="3.40.30.10">
    <property type="entry name" value="Glutaredoxin"/>
    <property type="match status" value="1"/>
</dbReference>
<dbReference type="CDD" id="cd02947">
    <property type="entry name" value="TRX_family"/>
    <property type="match status" value="1"/>
</dbReference>